<feature type="domain" description="Clr5" evidence="2">
    <location>
        <begin position="48"/>
        <end position="101"/>
    </location>
</feature>
<reference evidence="3" key="1">
    <citation type="journal article" date="2020" name="Stud. Mycol.">
        <title>101 Dothideomycetes genomes: a test case for predicting lifestyles and emergence of pathogens.</title>
        <authorList>
            <person name="Haridas S."/>
            <person name="Albert R."/>
            <person name="Binder M."/>
            <person name="Bloem J."/>
            <person name="Labutti K."/>
            <person name="Salamov A."/>
            <person name="Andreopoulos B."/>
            <person name="Baker S."/>
            <person name="Barry K."/>
            <person name="Bills G."/>
            <person name="Bluhm B."/>
            <person name="Cannon C."/>
            <person name="Castanera R."/>
            <person name="Culley D."/>
            <person name="Daum C."/>
            <person name="Ezra D."/>
            <person name="Gonzalez J."/>
            <person name="Henrissat B."/>
            <person name="Kuo A."/>
            <person name="Liang C."/>
            <person name="Lipzen A."/>
            <person name="Lutzoni F."/>
            <person name="Magnuson J."/>
            <person name="Mondo S."/>
            <person name="Nolan M."/>
            <person name="Ohm R."/>
            <person name="Pangilinan J."/>
            <person name="Park H.-J."/>
            <person name="Ramirez L."/>
            <person name="Alfaro M."/>
            <person name="Sun H."/>
            <person name="Tritt A."/>
            <person name="Yoshinaga Y."/>
            <person name="Zwiers L.-H."/>
            <person name="Turgeon B."/>
            <person name="Goodwin S."/>
            <person name="Spatafora J."/>
            <person name="Crous P."/>
            <person name="Grigoriev I."/>
        </authorList>
    </citation>
    <scope>NUCLEOTIDE SEQUENCE</scope>
    <source>
        <strain evidence="3">CBS 269.34</strain>
    </source>
</reference>
<dbReference type="InterPro" id="IPR011990">
    <property type="entry name" value="TPR-like_helical_dom_sf"/>
</dbReference>
<accession>A0A6A6QKU5</accession>
<dbReference type="Pfam" id="PF13424">
    <property type="entry name" value="TPR_12"/>
    <property type="match status" value="1"/>
</dbReference>
<dbReference type="PANTHER" id="PTHR38788:SF3">
    <property type="entry name" value="CLR5 DOMAIN-CONTAINING PROTEIN"/>
    <property type="match status" value="1"/>
</dbReference>
<dbReference type="Pfam" id="PF13374">
    <property type="entry name" value="TPR_10"/>
    <property type="match status" value="1"/>
</dbReference>
<keyword evidence="4" id="KW-1185">Reference proteome</keyword>
<dbReference type="Gene3D" id="1.25.40.10">
    <property type="entry name" value="Tetratricopeptide repeat domain"/>
    <property type="match status" value="1"/>
</dbReference>
<gene>
    <name evidence="3" type="ORF">BU16DRAFT_564370</name>
</gene>
<feature type="region of interest" description="Disordered" evidence="1">
    <location>
        <begin position="195"/>
        <end position="228"/>
    </location>
</feature>
<evidence type="ECO:0000256" key="1">
    <source>
        <dbReference type="SAM" id="MobiDB-lite"/>
    </source>
</evidence>
<sequence length="745" mass="82401">MPPGTTYTDKIQPGLQNTAVAYQFPHAIVSASIPTVKMAQQQRARQHSAEQWESKRETIKDLYIGRNMTVAQVCETMSSDFAFVINNRQLERQLKAWRLRKNIPSTVSKAIAKAVKDRKRRGKGTSAAEVAGIQLNQTKFQRLVKRYGSKKAIQNEGQGASELSPAPTGPTVRGECAVPLDWSIKSPAPTPYSVTLGGTASNSHTVEPSFSVTLRTSSSRHSLERTPPQTWVESLAGVPAAVPLSAPSPLMPPLSEPRSFPLQSRFLSRQLSFPPRRPGPPSHHQSRNIWSELPDLTAAGADELEAAGYVPNRFQDNILHKTHDGLPELLESDMRLSQPFDDWAVFNLSSGMWTNSSDFVTYVSACVPMPASSHAIPKGMLEEFRLSAELQGCLHVVTLTKLSGLLYELISWCSNDSVQPVINLITITANLSTNLVFDESTQALQAEVFTTYGIILIDQLDRDEEAVSRLSNVIGKSERILGHEHRQTLVAKRGLSKALYKQGKLDAAASLAEHTLSASIRTVGEEHCDSTWNMAALARIYQAQKLPTKVVKLRKRAYTACNRRLGPSHPNTQYALFTLGRAVLALGNLEEAEALVSLSVTQRTQFLGETHHETLVAKFWLARILFDLHRDFEAEKLAKQVLEAQARQTSMAKSDFLGFTLRFASVLERQGRIMEAAVLMKPIIPELSKLMQDSGWNVFITTEWENLMAVRASANQTLSQRSTVDQLQDAFPASFLVGDHSTSKS</sequence>
<dbReference type="SUPFAM" id="SSF48452">
    <property type="entry name" value="TPR-like"/>
    <property type="match status" value="1"/>
</dbReference>
<evidence type="ECO:0000313" key="4">
    <source>
        <dbReference type="Proteomes" id="UP000799750"/>
    </source>
</evidence>
<dbReference type="PANTHER" id="PTHR38788">
    <property type="entry name" value="CLR5 DOMAIN-CONTAINING PROTEIN"/>
    <property type="match status" value="1"/>
</dbReference>
<dbReference type="InterPro" id="IPR025676">
    <property type="entry name" value="Clr5_dom"/>
</dbReference>
<protein>
    <recommendedName>
        <fullName evidence="2">Clr5 domain-containing protein</fullName>
    </recommendedName>
</protein>
<organism evidence="3 4">
    <name type="scientific">Lophium mytilinum</name>
    <dbReference type="NCBI Taxonomy" id="390894"/>
    <lineage>
        <taxon>Eukaryota</taxon>
        <taxon>Fungi</taxon>
        <taxon>Dikarya</taxon>
        <taxon>Ascomycota</taxon>
        <taxon>Pezizomycotina</taxon>
        <taxon>Dothideomycetes</taxon>
        <taxon>Pleosporomycetidae</taxon>
        <taxon>Mytilinidiales</taxon>
        <taxon>Mytilinidiaceae</taxon>
        <taxon>Lophium</taxon>
    </lineage>
</organism>
<dbReference type="OrthoDB" id="5308957at2759"/>
<feature type="region of interest" description="Disordered" evidence="1">
    <location>
        <begin position="154"/>
        <end position="174"/>
    </location>
</feature>
<dbReference type="EMBL" id="MU004193">
    <property type="protein sequence ID" value="KAF2493078.1"/>
    <property type="molecule type" value="Genomic_DNA"/>
</dbReference>
<evidence type="ECO:0000259" key="2">
    <source>
        <dbReference type="Pfam" id="PF14420"/>
    </source>
</evidence>
<dbReference type="Proteomes" id="UP000799750">
    <property type="component" value="Unassembled WGS sequence"/>
</dbReference>
<name>A0A6A6QKU5_9PEZI</name>
<dbReference type="AlphaFoldDB" id="A0A6A6QKU5"/>
<feature type="compositionally biased region" description="Polar residues" evidence="1">
    <location>
        <begin position="195"/>
        <end position="220"/>
    </location>
</feature>
<proteinExistence type="predicted"/>
<evidence type="ECO:0000313" key="3">
    <source>
        <dbReference type="EMBL" id="KAF2493078.1"/>
    </source>
</evidence>
<dbReference type="Pfam" id="PF14420">
    <property type="entry name" value="Clr5"/>
    <property type="match status" value="1"/>
</dbReference>